<keyword evidence="2" id="KW-1185">Reference proteome</keyword>
<proteinExistence type="predicted"/>
<organism evidence="1 2">
    <name type="scientific">Lutibacter holmesii</name>
    <dbReference type="NCBI Taxonomy" id="1137985"/>
    <lineage>
        <taxon>Bacteria</taxon>
        <taxon>Pseudomonadati</taxon>
        <taxon>Bacteroidota</taxon>
        <taxon>Flavobacteriia</taxon>
        <taxon>Flavobacteriales</taxon>
        <taxon>Flavobacteriaceae</taxon>
        <taxon>Lutibacter</taxon>
    </lineage>
</organism>
<protein>
    <submittedName>
        <fullName evidence="1">Carboxypeptidase-like regulatory domain-containing protein</fullName>
    </submittedName>
</protein>
<name>A0ABW3WLI1_9FLAO</name>
<evidence type="ECO:0000313" key="2">
    <source>
        <dbReference type="Proteomes" id="UP001597241"/>
    </source>
</evidence>
<gene>
    <name evidence="1" type="ORF">ACFQ5N_01525</name>
</gene>
<evidence type="ECO:0000313" key="1">
    <source>
        <dbReference type="EMBL" id="MFD1292501.1"/>
    </source>
</evidence>
<dbReference type="EMBL" id="JBHTMV010000002">
    <property type="protein sequence ID" value="MFD1292501.1"/>
    <property type="molecule type" value="Genomic_DNA"/>
</dbReference>
<sequence length="260" mass="29969">MNIKLPFFFIICISILKSYSQEKDAITIQGEVVNNSKGIENVHVYNISKRKGTITNNAGKFELNVALNDTLYISSLQYKKLTIIVSQNNIASKQLIIELTANVNELDEVFLKHLSGNLRADMASRPKETTPQVGYVYSKKDLYKQLPDDSYQKSKRPNAHAITDPIGPLSNGISLPAKGYEKMLKQKRELALRKDFSKKIQNEFGIEYFTKDLKIEADQINNFLSYCEYYEIFEKYYDNKVLEVLNILKKESKTYNEIKH</sequence>
<comment type="caution">
    <text evidence="1">The sequence shown here is derived from an EMBL/GenBank/DDBJ whole genome shotgun (WGS) entry which is preliminary data.</text>
</comment>
<accession>A0ABW3WLI1</accession>
<dbReference type="SUPFAM" id="SSF49464">
    <property type="entry name" value="Carboxypeptidase regulatory domain-like"/>
    <property type="match status" value="1"/>
</dbReference>
<dbReference type="Pfam" id="PF13715">
    <property type="entry name" value="CarbopepD_reg_2"/>
    <property type="match status" value="1"/>
</dbReference>
<reference evidence="2" key="1">
    <citation type="journal article" date="2019" name="Int. J. Syst. Evol. Microbiol.">
        <title>The Global Catalogue of Microorganisms (GCM) 10K type strain sequencing project: providing services to taxonomists for standard genome sequencing and annotation.</title>
        <authorList>
            <consortium name="The Broad Institute Genomics Platform"/>
            <consortium name="The Broad Institute Genome Sequencing Center for Infectious Disease"/>
            <person name="Wu L."/>
            <person name="Ma J."/>
        </authorList>
    </citation>
    <scope>NUCLEOTIDE SEQUENCE [LARGE SCALE GENOMIC DNA]</scope>
    <source>
        <strain evidence="2">CCUG 62221</strain>
    </source>
</reference>
<dbReference type="RefSeq" id="WP_386807144.1">
    <property type="nucleotide sequence ID" value="NZ_JBHTMV010000002.1"/>
</dbReference>
<dbReference type="Proteomes" id="UP001597241">
    <property type="component" value="Unassembled WGS sequence"/>
</dbReference>
<dbReference type="InterPro" id="IPR008969">
    <property type="entry name" value="CarboxyPept-like_regulatory"/>
</dbReference>